<keyword evidence="3" id="KW-1185">Reference proteome</keyword>
<dbReference type="Pfam" id="PF00882">
    <property type="entry name" value="Zn_dep_PLPC"/>
    <property type="match status" value="1"/>
</dbReference>
<sequence>MSDRQLRFASLASLAVVALVLLVVPTAAHAWGPLAHLGFSAQALEQLGSVPGPTRSLLTEFANEFLYGSLAADIVVGKNLARFVYHCHNWKVGFNVRRAASTAAEEAFALGFLAHLAADTVAHNYFVPYQTVASFHRPRTGHAYWELRYDQRQDPALSEVARRVSARAYRDHDALLERAMPHASVIPFPLSKGLFGSLLASARHARFQTLSRGLLARPRHLPLEDELVRETNALAVEAILGLLREGERCQAARADATGGRNLLLAGRLRRELARRHRRLPLALAREVSIEARESFRRGIQGALVLPPALSRMAA</sequence>
<gene>
    <name evidence="2" type="ORF">AMYX_40380</name>
</gene>
<dbReference type="AlphaFoldDB" id="A0A7I9VTL2"/>
<dbReference type="EMBL" id="BJTG01000012">
    <property type="protein sequence ID" value="GEJ59297.1"/>
    <property type="molecule type" value="Genomic_DNA"/>
</dbReference>
<evidence type="ECO:0000313" key="3">
    <source>
        <dbReference type="Proteomes" id="UP000503640"/>
    </source>
</evidence>
<proteinExistence type="predicted"/>
<dbReference type="RefSeq" id="WP_176068650.1">
    <property type="nucleotide sequence ID" value="NZ_BJTG01000012.1"/>
</dbReference>
<evidence type="ECO:0000313" key="2">
    <source>
        <dbReference type="EMBL" id="GEJ59297.1"/>
    </source>
</evidence>
<name>A0A7I9VTL2_9BACT</name>
<dbReference type="Proteomes" id="UP000503640">
    <property type="component" value="Unassembled WGS sequence"/>
</dbReference>
<reference evidence="3" key="1">
    <citation type="journal article" date="2020" name="Appl. Environ. Microbiol.">
        <title>Diazotrophic Anaeromyxobacter Isolates from Soils.</title>
        <authorList>
            <person name="Masuda Y."/>
            <person name="Yamanaka H."/>
            <person name="Xu Z.X."/>
            <person name="Shiratori Y."/>
            <person name="Aono T."/>
            <person name="Amachi S."/>
            <person name="Senoo K."/>
            <person name="Itoh H."/>
        </authorList>
    </citation>
    <scope>NUCLEOTIDE SEQUENCE [LARGE SCALE GENOMIC DNA]</scope>
    <source>
        <strain evidence="3">R267</strain>
    </source>
</reference>
<feature type="domain" description="Phospholipase C/D" evidence="1">
    <location>
        <begin position="36"/>
        <end position="155"/>
    </location>
</feature>
<organism evidence="2 3">
    <name type="scientific">Anaeromyxobacter diazotrophicus</name>
    <dbReference type="NCBI Taxonomy" id="2590199"/>
    <lineage>
        <taxon>Bacteria</taxon>
        <taxon>Pseudomonadati</taxon>
        <taxon>Myxococcota</taxon>
        <taxon>Myxococcia</taxon>
        <taxon>Myxococcales</taxon>
        <taxon>Cystobacterineae</taxon>
        <taxon>Anaeromyxobacteraceae</taxon>
        <taxon>Anaeromyxobacter</taxon>
    </lineage>
</organism>
<dbReference type="InterPro" id="IPR029002">
    <property type="entry name" value="PLPC/GPLD1"/>
</dbReference>
<comment type="caution">
    <text evidence="2">The sequence shown here is derived from an EMBL/GenBank/DDBJ whole genome shotgun (WGS) entry which is preliminary data.</text>
</comment>
<protein>
    <recommendedName>
        <fullName evidence="1">Phospholipase C/D domain-containing protein</fullName>
    </recommendedName>
</protein>
<evidence type="ECO:0000259" key="1">
    <source>
        <dbReference type="Pfam" id="PF00882"/>
    </source>
</evidence>
<accession>A0A7I9VTL2</accession>